<dbReference type="PANTHER" id="PTHR46191">
    <property type="match status" value="1"/>
</dbReference>
<comment type="caution">
    <text evidence="2">The sequence shown here is derived from an EMBL/GenBank/DDBJ whole genome shotgun (WGS) entry which is preliminary data.</text>
</comment>
<dbReference type="OrthoDB" id="27736at2157"/>
<comment type="similarity">
    <text evidence="1">Belongs to the HAD-like hydrolase superfamily.</text>
</comment>
<sequence>MPYAISVDFGETLVGFRPRSYEYMIGILKDYGYEIDERTFFRALVKVLGKSNFANEEGLNPLNLHELFYELGIHPCRKIIEEIANKDKYQDYFLYEDAIDFLKEVKKKYKVVIVSNSTKRIHKIVKEFELDKYVDKVIASCDIGVVKPNPKIFAYAKRYVGDILLHVGDIYELDVIGAKRAFINGILLDRFNFYPEIKIKAKTLYDILRYMEIKGLI</sequence>
<dbReference type="SFLD" id="SFLDG01129">
    <property type="entry name" value="C1.5:_HAD__Beta-PGM__Phosphata"/>
    <property type="match status" value="1"/>
</dbReference>
<dbReference type="GO" id="GO:0016787">
    <property type="term" value="F:hydrolase activity"/>
    <property type="evidence" value="ECO:0007669"/>
    <property type="project" value="UniProtKB-KW"/>
</dbReference>
<protein>
    <submittedName>
        <fullName evidence="2">HAD-IA family hydrolase</fullName>
    </submittedName>
</protein>
<dbReference type="EMBL" id="WFIY01000004">
    <property type="protein sequence ID" value="MUM64811.1"/>
    <property type="molecule type" value="Genomic_DNA"/>
</dbReference>
<dbReference type="AlphaFoldDB" id="A0A6A9QC72"/>
<proteinExistence type="inferred from homology"/>
<dbReference type="Gene3D" id="1.10.150.660">
    <property type="match status" value="1"/>
</dbReference>
<gene>
    <name evidence="2" type="ORF">D1867_06045</name>
</gene>
<dbReference type="Gene3D" id="3.40.50.1000">
    <property type="entry name" value="HAD superfamily/HAD-like"/>
    <property type="match status" value="1"/>
</dbReference>
<dbReference type="InterPro" id="IPR036412">
    <property type="entry name" value="HAD-like_sf"/>
</dbReference>
<dbReference type="SUPFAM" id="SSF56784">
    <property type="entry name" value="HAD-like"/>
    <property type="match status" value="1"/>
</dbReference>
<keyword evidence="2" id="KW-0378">Hydrolase</keyword>
<organism evidence="2 3">
    <name type="scientific">Acidianus infernus</name>
    <dbReference type="NCBI Taxonomy" id="12915"/>
    <lineage>
        <taxon>Archaea</taxon>
        <taxon>Thermoproteota</taxon>
        <taxon>Thermoprotei</taxon>
        <taxon>Sulfolobales</taxon>
        <taxon>Sulfolobaceae</taxon>
        <taxon>Acidianus</taxon>
    </lineage>
</organism>
<keyword evidence="3" id="KW-1185">Reference proteome</keyword>
<evidence type="ECO:0000256" key="1">
    <source>
        <dbReference type="ARBA" id="ARBA00007958"/>
    </source>
</evidence>
<dbReference type="SFLD" id="SFLDS00003">
    <property type="entry name" value="Haloacid_Dehalogenase"/>
    <property type="match status" value="1"/>
</dbReference>
<evidence type="ECO:0000313" key="3">
    <source>
        <dbReference type="Proteomes" id="UP000440125"/>
    </source>
</evidence>
<dbReference type="RefSeq" id="WP_155863202.1">
    <property type="nucleotide sequence ID" value="NZ_WFIY01000004.1"/>
</dbReference>
<dbReference type="InterPro" id="IPR051828">
    <property type="entry name" value="HAD-like_hydrolase_domain"/>
</dbReference>
<dbReference type="Pfam" id="PF00702">
    <property type="entry name" value="Hydrolase"/>
    <property type="match status" value="1"/>
</dbReference>
<accession>A0A6A9QC72</accession>
<evidence type="ECO:0000313" key="2">
    <source>
        <dbReference type="EMBL" id="MUM64811.1"/>
    </source>
</evidence>
<dbReference type="Proteomes" id="UP000440125">
    <property type="component" value="Unassembled WGS sequence"/>
</dbReference>
<dbReference type="PANTHER" id="PTHR46191:SF2">
    <property type="entry name" value="HALOACID DEHALOGENASE-LIKE HYDROLASE DOMAIN-CONTAINING PROTEIN 3"/>
    <property type="match status" value="1"/>
</dbReference>
<dbReference type="InterPro" id="IPR006439">
    <property type="entry name" value="HAD-SF_hydro_IA"/>
</dbReference>
<dbReference type="NCBIfam" id="TIGR01549">
    <property type="entry name" value="HAD-SF-IA-v1"/>
    <property type="match status" value="1"/>
</dbReference>
<reference evidence="2 3" key="1">
    <citation type="submission" date="2019-10" db="EMBL/GenBank/DDBJ databases">
        <title>Genome Sequences from Six Type Strain Members of the Archaeal Family Sulfolobaceae: Acidianus ambivalens, Acidianus infernus, Metallosphaera prunae, Stygiolobus azoricus, Sulfolobus metallicus, and Sulfurisphaera ohwakuensis.</title>
        <authorList>
            <person name="Counts J.A."/>
            <person name="Kelly R.M."/>
        </authorList>
    </citation>
    <scope>NUCLEOTIDE SEQUENCE [LARGE SCALE GENOMIC DNA]</scope>
    <source>
        <strain evidence="2 3">DSM 3191</strain>
    </source>
</reference>
<name>A0A6A9QC72_ACIIN</name>
<dbReference type="InterPro" id="IPR023214">
    <property type="entry name" value="HAD_sf"/>
</dbReference>